<evidence type="ECO:0000256" key="1">
    <source>
        <dbReference type="ARBA" id="ARBA00007637"/>
    </source>
</evidence>
<feature type="domain" description="NAD-dependent epimerase/dehydratase" evidence="4">
    <location>
        <begin position="3"/>
        <end position="235"/>
    </location>
</feature>
<comment type="similarity">
    <text evidence="1">Belongs to the NAD(P)-dependent epimerase/dehydratase family.</text>
</comment>
<dbReference type="EC" id="5.1.3.2" evidence="5"/>
<keyword evidence="5" id="KW-0413">Isomerase</keyword>
<dbReference type="GO" id="GO:0016491">
    <property type="term" value="F:oxidoreductase activity"/>
    <property type="evidence" value="ECO:0007669"/>
    <property type="project" value="UniProtKB-KW"/>
</dbReference>
<organism evidence="5">
    <name type="scientific">uncultured Armatimonadetes bacterium</name>
    <dbReference type="NCBI Taxonomy" id="157466"/>
    <lineage>
        <taxon>Bacteria</taxon>
        <taxon>Bacillati</taxon>
        <taxon>Armatimonadota</taxon>
        <taxon>environmental samples</taxon>
    </lineage>
</organism>
<dbReference type="GO" id="GO:0003978">
    <property type="term" value="F:UDP-glucose 4-epimerase activity"/>
    <property type="evidence" value="ECO:0007669"/>
    <property type="project" value="UniProtKB-EC"/>
</dbReference>
<dbReference type="Pfam" id="PF01370">
    <property type="entry name" value="Epimerase"/>
    <property type="match status" value="1"/>
</dbReference>
<proteinExistence type="inferred from homology"/>
<evidence type="ECO:0000256" key="3">
    <source>
        <dbReference type="ARBA" id="ARBA00023027"/>
    </source>
</evidence>
<protein>
    <submittedName>
        <fullName evidence="5">UDP-glucose 4-epimerase</fullName>
        <ecNumber evidence="5">5.1.3.2</ecNumber>
    </submittedName>
</protein>
<evidence type="ECO:0000259" key="4">
    <source>
        <dbReference type="Pfam" id="PF01370"/>
    </source>
</evidence>
<dbReference type="InterPro" id="IPR036291">
    <property type="entry name" value="NAD(P)-bd_dom_sf"/>
</dbReference>
<reference evidence="5" key="1">
    <citation type="submission" date="2020-02" db="EMBL/GenBank/DDBJ databases">
        <authorList>
            <person name="Meier V. D."/>
        </authorList>
    </citation>
    <scope>NUCLEOTIDE SEQUENCE</scope>
    <source>
        <strain evidence="5">AVDCRST_MAG63</strain>
    </source>
</reference>
<dbReference type="Gene3D" id="3.40.50.720">
    <property type="entry name" value="NAD(P)-binding Rossmann-like Domain"/>
    <property type="match status" value="1"/>
</dbReference>
<name>A0A6J4ITI6_9BACT</name>
<keyword evidence="3" id="KW-0520">NAD</keyword>
<dbReference type="PANTHER" id="PTHR43103">
    <property type="entry name" value="NUCLEOSIDE-DIPHOSPHATE-SUGAR EPIMERASE"/>
    <property type="match status" value="1"/>
</dbReference>
<sequence length="299" mass="32216">MRILITGACGMIGRALINEIGTAHDLRLLDRTPPGEATVFVPGSGERASAPLETPWPFVQAEITDPKGMRAAMEGVDIVVHLAAAVSGLPELGVETFHANAQGTFVALHAARQAGVGRFLCASSINAFGTFYWRLSGAPVAYTKLPLDETFPPIPEDPYSLSKWVNEETCAAFSRAYGITTAAFRFAGVWSDAMYEKARAEGLKPTAAWSDDLYQWVHVADVARGLRQALEAPGLPRHGVYTLGAADTRCPEPTQTLLERFRPDLRAGPDQPLPGRAPLLSIGRAQSAFGYAPRYRLGP</sequence>
<dbReference type="EMBL" id="CADCTO010000319">
    <property type="protein sequence ID" value="CAA9261539.1"/>
    <property type="molecule type" value="Genomic_DNA"/>
</dbReference>
<dbReference type="InterPro" id="IPR001509">
    <property type="entry name" value="Epimerase_deHydtase"/>
</dbReference>
<dbReference type="SUPFAM" id="SSF51735">
    <property type="entry name" value="NAD(P)-binding Rossmann-fold domains"/>
    <property type="match status" value="1"/>
</dbReference>
<gene>
    <name evidence="5" type="ORF">AVDCRST_MAG63-2448</name>
</gene>
<accession>A0A6J4ITI6</accession>
<evidence type="ECO:0000256" key="2">
    <source>
        <dbReference type="ARBA" id="ARBA00023002"/>
    </source>
</evidence>
<dbReference type="PANTHER" id="PTHR43103:SF5">
    <property type="entry name" value="4-EPIMERASE, PUTATIVE (AFU_ORTHOLOGUE AFUA_7G00360)-RELATED"/>
    <property type="match status" value="1"/>
</dbReference>
<evidence type="ECO:0000313" key="5">
    <source>
        <dbReference type="EMBL" id="CAA9261539.1"/>
    </source>
</evidence>
<keyword evidence="2" id="KW-0560">Oxidoreductase</keyword>
<dbReference type="AlphaFoldDB" id="A0A6J4ITI6"/>